<dbReference type="EMBL" id="CP076686">
    <property type="protein sequence ID" value="QWV14976.1"/>
    <property type="molecule type" value="Genomic_DNA"/>
</dbReference>
<evidence type="ECO:0000256" key="1">
    <source>
        <dbReference type="ARBA" id="ARBA00022729"/>
    </source>
</evidence>
<dbReference type="InterPro" id="IPR050902">
    <property type="entry name" value="ABC_Transporter_SBP"/>
</dbReference>
<dbReference type="NCBIfam" id="NF038402">
    <property type="entry name" value="TroA_like"/>
    <property type="match status" value="1"/>
</dbReference>
<evidence type="ECO:0000313" key="3">
    <source>
        <dbReference type="EMBL" id="QWV14976.1"/>
    </source>
</evidence>
<keyword evidence="1" id="KW-0732">Signal</keyword>
<organism evidence="3 4">
    <name type="scientific">Marinobacter adhaerens</name>
    <dbReference type="NCBI Taxonomy" id="1033846"/>
    <lineage>
        <taxon>Bacteria</taxon>
        <taxon>Pseudomonadati</taxon>
        <taxon>Pseudomonadota</taxon>
        <taxon>Gammaproteobacteria</taxon>
        <taxon>Pseudomonadales</taxon>
        <taxon>Marinobacteraceae</taxon>
        <taxon>Marinobacter</taxon>
    </lineage>
</organism>
<dbReference type="SUPFAM" id="SSF53807">
    <property type="entry name" value="Helical backbone' metal receptor"/>
    <property type="match status" value="1"/>
</dbReference>
<dbReference type="CDD" id="cd01144">
    <property type="entry name" value="BtuF"/>
    <property type="match status" value="1"/>
</dbReference>
<dbReference type="PROSITE" id="PS50983">
    <property type="entry name" value="FE_B12_PBP"/>
    <property type="match status" value="1"/>
</dbReference>
<dbReference type="Proteomes" id="UP000683442">
    <property type="component" value="Chromosome"/>
</dbReference>
<name>A0ABX8IMA2_9GAMM</name>
<proteinExistence type="predicted"/>
<feature type="domain" description="Fe/B12 periplasmic-binding" evidence="2">
    <location>
        <begin position="35"/>
        <end position="283"/>
    </location>
</feature>
<gene>
    <name evidence="3" type="ORF">KQ249_03015</name>
</gene>
<evidence type="ECO:0000313" key="4">
    <source>
        <dbReference type="Proteomes" id="UP000683442"/>
    </source>
</evidence>
<dbReference type="PANTHER" id="PTHR30535">
    <property type="entry name" value="VITAMIN B12-BINDING PROTEIN"/>
    <property type="match status" value="1"/>
</dbReference>
<accession>A0ABX8IMA2</accession>
<sequence>MFVLSLLVPSLAQAERPCVSDALDQRVCLAEPAQRVVSLSPGATELLFSAGAGDRLVAVSAWSDYPAEAADLPQVGDSNRLDLEAIVSLAPDLVVAWVDGNSRSQLERLSDLGIHVFWLAPRTFDDIAAAVSDLALLTGLPDLGNERAEAFRADMAALESQYADARPVKVFYQIWDQPLMTVNREELISKAISLCGGVNVFGELPRLVPRISREAVLEANPEAIITAGSSDDRQWLEAWREFPGLAAVAAGNLFLEPPDLLARPTLRMAEGAMHLCQTLEQARANL</sequence>
<dbReference type="InterPro" id="IPR002491">
    <property type="entry name" value="ABC_transptr_periplasmic_BD"/>
</dbReference>
<dbReference type="PANTHER" id="PTHR30535:SF34">
    <property type="entry name" value="MOLYBDATE-BINDING PROTEIN MOLA"/>
    <property type="match status" value="1"/>
</dbReference>
<evidence type="ECO:0000259" key="2">
    <source>
        <dbReference type="PROSITE" id="PS50983"/>
    </source>
</evidence>
<dbReference type="Pfam" id="PF01497">
    <property type="entry name" value="Peripla_BP_2"/>
    <property type="match status" value="1"/>
</dbReference>
<reference evidence="3 4" key="1">
    <citation type="submission" date="2021-06" db="EMBL/GenBank/DDBJ databases">
        <title>Microbial metabolic specificity influences pelagic lipid remineralization.</title>
        <authorList>
            <person name="Behrendt L."/>
            <person name="Hunter J.E."/>
            <person name="Alcolombri U."/>
            <person name="Smriga S."/>
            <person name="Mincer T."/>
            <person name="Lowenstein D.P."/>
            <person name="Peaudecerf F.J."/>
            <person name="Fernandez V.I."/>
            <person name="Fredricks H."/>
            <person name="Almblad H."/>
            <person name="Harrison J.J."/>
            <person name="Stocker R."/>
            <person name="Van Mooy B.A.S."/>
        </authorList>
    </citation>
    <scope>NUCLEOTIDE SEQUENCE [LARGE SCALE GENOMIC DNA]</scope>
    <source>
        <strain evidence="3 4">HP15-B</strain>
    </source>
</reference>
<protein>
    <submittedName>
        <fullName evidence="3">Cobalamin-binding protein</fullName>
    </submittedName>
</protein>
<keyword evidence="4" id="KW-1185">Reference proteome</keyword>
<dbReference type="Gene3D" id="3.40.50.1980">
    <property type="entry name" value="Nitrogenase molybdenum iron protein domain"/>
    <property type="match status" value="2"/>
</dbReference>
<dbReference type="InterPro" id="IPR054828">
    <property type="entry name" value="Vit_B12_bind_prot"/>
</dbReference>